<organism evidence="2 3">
    <name type="scientific">Collybiopsis confluens</name>
    <dbReference type="NCBI Taxonomy" id="2823264"/>
    <lineage>
        <taxon>Eukaryota</taxon>
        <taxon>Fungi</taxon>
        <taxon>Dikarya</taxon>
        <taxon>Basidiomycota</taxon>
        <taxon>Agaricomycotina</taxon>
        <taxon>Agaricomycetes</taxon>
        <taxon>Agaricomycetidae</taxon>
        <taxon>Agaricales</taxon>
        <taxon>Marasmiineae</taxon>
        <taxon>Omphalotaceae</taxon>
        <taxon>Collybiopsis</taxon>
    </lineage>
</organism>
<comment type="caution">
    <text evidence="2">The sequence shown here is derived from an EMBL/GenBank/DDBJ whole genome shotgun (WGS) entry which is preliminary data.</text>
</comment>
<feature type="transmembrane region" description="Helical" evidence="1">
    <location>
        <begin position="89"/>
        <end position="114"/>
    </location>
</feature>
<keyword evidence="1" id="KW-1133">Transmembrane helix</keyword>
<sequence length="134" mass="16041">MHVRVEWEVLADELLAEWKTSNIIRPSRKLQYPYSLHRILSLRQEFCCLSFALQYHFYVEAFVCWRFGSMRKMPKAAMWMQEAHKSDQLIWWNSFIVISMPATWLAWAVLLFLATMTSYTWGNSFQSSSSSRWD</sequence>
<keyword evidence="3" id="KW-1185">Reference proteome</keyword>
<evidence type="ECO:0000256" key="1">
    <source>
        <dbReference type="SAM" id="Phobius"/>
    </source>
</evidence>
<keyword evidence="1" id="KW-0812">Transmembrane</keyword>
<keyword evidence="1" id="KW-0472">Membrane</keyword>
<gene>
    <name evidence="2" type="ORF">D9757_010093</name>
</gene>
<protein>
    <submittedName>
        <fullName evidence="2">Uncharacterized protein</fullName>
    </submittedName>
</protein>
<dbReference type="OrthoDB" id="3062801at2759"/>
<dbReference type="EMBL" id="JAACJN010000143">
    <property type="protein sequence ID" value="KAF5367323.1"/>
    <property type="molecule type" value="Genomic_DNA"/>
</dbReference>
<name>A0A8H5GLL5_9AGAR</name>
<evidence type="ECO:0000313" key="3">
    <source>
        <dbReference type="Proteomes" id="UP000518752"/>
    </source>
</evidence>
<accession>A0A8H5GLL5</accession>
<dbReference type="Proteomes" id="UP000518752">
    <property type="component" value="Unassembled WGS sequence"/>
</dbReference>
<dbReference type="AlphaFoldDB" id="A0A8H5GLL5"/>
<proteinExistence type="predicted"/>
<evidence type="ECO:0000313" key="2">
    <source>
        <dbReference type="EMBL" id="KAF5367323.1"/>
    </source>
</evidence>
<reference evidence="2 3" key="1">
    <citation type="journal article" date="2020" name="ISME J.">
        <title>Uncovering the hidden diversity of litter-decomposition mechanisms in mushroom-forming fungi.</title>
        <authorList>
            <person name="Floudas D."/>
            <person name="Bentzer J."/>
            <person name="Ahren D."/>
            <person name="Johansson T."/>
            <person name="Persson P."/>
            <person name="Tunlid A."/>
        </authorList>
    </citation>
    <scope>NUCLEOTIDE SEQUENCE [LARGE SCALE GENOMIC DNA]</scope>
    <source>
        <strain evidence="2 3">CBS 406.79</strain>
    </source>
</reference>